<evidence type="ECO:0000313" key="2">
    <source>
        <dbReference type="Proteomes" id="UP001321825"/>
    </source>
</evidence>
<keyword evidence="2" id="KW-1185">Reference proteome</keyword>
<reference evidence="2" key="1">
    <citation type="journal article" date="2024" name="Int. J. Syst. Evol. Microbiol.">
        <title>Methylomarinovum tepidoasis sp. nov., a moderately thermophilic methanotroph of the family Methylothermaceae isolated from a deep-sea hydrothermal field.</title>
        <authorList>
            <person name="Hirayama H."/>
            <person name="Takaki Y."/>
            <person name="Abe M."/>
            <person name="Miyazaki M."/>
            <person name="Uematsu K."/>
            <person name="Matsui Y."/>
            <person name="Takai K."/>
        </authorList>
    </citation>
    <scope>NUCLEOTIDE SEQUENCE [LARGE SCALE GENOMIC DNA]</scope>
    <source>
        <strain evidence="2">IT-9</strain>
    </source>
</reference>
<proteinExistence type="predicted"/>
<dbReference type="KEGG" id="mcau:MIT9_P2481"/>
<name>A0AAU9C6S8_9GAMM</name>
<dbReference type="EMBL" id="AP024714">
    <property type="protein sequence ID" value="BCX82890.1"/>
    <property type="molecule type" value="Genomic_DNA"/>
</dbReference>
<dbReference type="Proteomes" id="UP001321825">
    <property type="component" value="Chromosome"/>
</dbReference>
<evidence type="ECO:0008006" key="3">
    <source>
        <dbReference type="Google" id="ProtNLM"/>
    </source>
</evidence>
<accession>A0AAU9C6S8</accession>
<evidence type="ECO:0000313" key="1">
    <source>
        <dbReference type="EMBL" id="BCX82890.1"/>
    </source>
</evidence>
<gene>
    <name evidence="1" type="ORF">MIT9_P2481</name>
</gene>
<sequence length="599" mass="66776">MTGWCANPLESWLDRLLAQAPEVDAETVLAQAAGSLQDAALCRRWQRWLAPLAAWEGGWLDGMATVASGGSEFGAALLRLQLSFPDAEERLPASGLWDDDLAWIRALAEGGSARTAVVLGMTLAHVELEGGVFGLGRPPRPRLRQAFGEALRLSGVSRRDKDFQAGRRFYRWRTWLWCRRWLGETTPQGRLLLRLRAKARYGRGFHAGVRIGGRCLDDWLAGELDSRFLQALRDSPVINCGRPQCSRLLRALDLGGPMFGVFDADDRRALEDWLAAGMPVAEPDIPALSLPSPPREWHPGPVVLDPPGLYHTLLDPRREARAAARRYVETVLARARRRHRGFAPAPGRLAAWLEAQYRHACEDLNAGPWPWLSRAACRWGIEQLAPAILVDGAWLQHSARLRRRWPAVGRPLWRIYRDELGDGAPARHHGNVYRRLLRQAGIDLADFRSEAFIHHPGFIRGAFDLPAFLLAVDAVAEDYLPEILGLNLAIEFSGLGRLYQRLAATLESHGFDVTIVRLHQSIDTLAGGHAALAREAVAAYLVAFESGGPAAVSSQWRRIASGWHALTIASRRFARHLLWGWFWRFGLPERLRFQGATLG</sequence>
<protein>
    <recommendedName>
        <fullName evidence="3">Iron-containing redox enzyme family protein</fullName>
    </recommendedName>
</protein>
<dbReference type="Gene3D" id="1.20.910.10">
    <property type="entry name" value="Heme oxygenase-like"/>
    <property type="match status" value="1"/>
</dbReference>
<organism evidence="1 2">
    <name type="scientific">Methylomarinovum caldicuralii</name>
    <dbReference type="NCBI Taxonomy" id="438856"/>
    <lineage>
        <taxon>Bacteria</taxon>
        <taxon>Pseudomonadati</taxon>
        <taxon>Pseudomonadota</taxon>
        <taxon>Gammaproteobacteria</taxon>
        <taxon>Methylococcales</taxon>
        <taxon>Methylothermaceae</taxon>
        <taxon>Methylomarinovum</taxon>
    </lineage>
</organism>
<dbReference type="AlphaFoldDB" id="A0AAU9C6S8"/>
<dbReference type="InterPro" id="IPR016084">
    <property type="entry name" value="Haem_Oase-like_multi-hlx"/>
</dbReference>
<dbReference type="RefSeq" id="WP_317705277.1">
    <property type="nucleotide sequence ID" value="NZ_AP024714.1"/>
</dbReference>
<dbReference type="SMART" id="SM01236">
    <property type="entry name" value="Haem_oxygenase_2"/>
    <property type="match status" value="1"/>
</dbReference>
<dbReference type="Pfam" id="PF14518">
    <property type="entry name" value="Haem_oxygenas_2"/>
    <property type="match status" value="1"/>
</dbReference>